<dbReference type="AlphaFoldDB" id="A0A9N9JIY2"/>
<dbReference type="Proteomes" id="UP000789405">
    <property type="component" value="Unassembled WGS sequence"/>
</dbReference>
<evidence type="ECO:0000313" key="2">
    <source>
        <dbReference type="Proteomes" id="UP000789405"/>
    </source>
</evidence>
<sequence>MYRRKYCNLCKRKLFSEKDFNNDDDISLNTELTISDKLSYISDEGFVVLDKKTYFCSKCNQYRYSEFHTCVNLKKYQLTDSIKINLDKIIEMISKKYTSIKHSSKKRKAETDFIEDEIQFSVSSPSV</sequence>
<reference evidence="1" key="1">
    <citation type="submission" date="2021-06" db="EMBL/GenBank/DDBJ databases">
        <authorList>
            <person name="Kallberg Y."/>
            <person name="Tangrot J."/>
            <person name="Rosling A."/>
        </authorList>
    </citation>
    <scope>NUCLEOTIDE SEQUENCE</scope>
    <source>
        <strain evidence="1">MA453B</strain>
    </source>
</reference>
<evidence type="ECO:0000313" key="1">
    <source>
        <dbReference type="EMBL" id="CAG8783921.1"/>
    </source>
</evidence>
<protein>
    <submittedName>
        <fullName evidence="1">13489_t:CDS:1</fullName>
    </submittedName>
</protein>
<organism evidence="1 2">
    <name type="scientific">Dentiscutata erythropus</name>
    <dbReference type="NCBI Taxonomy" id="1348616"/>
    <lineage>
        <taxon>Eukaryota</taxon>
        <taxon>Fungi</taxon>
        <taxon>Fungi incertae sedis</taxon>
        <taxon>Mucoromycota</taxon>
        <taxon>Glomeromycotina</taxon>
        <taxon>Glomeromycetes</taxon>
        <taxon>Diversisporales</taxon>
        <taxon>Gigasporaceae</taxon>
        <taxon>Dentiscutata</taxon>
    </lineage>
</organism>
<gene>
    <name evidence="1" type="ORF">DERYTH_LOCUS20011</name>
</gene>
<keyword evidence="2" id="KW-1185">Reference proteome</keyword>
<proteinExistence type="predicted"/>
<dbReference type="EMBL" id="CAJVPY010022884">
    <property type="protein sequence ID" value="CAG8783921.1"/>
    <property type="molecule type" value="Genomic_DNA"/>
</dbReference>
<name>A0A9N9JIY2_9GLOM</name>
<feature type="non-terminal residue" evidence="1">
    <location>
        <position position="127"/>
    </location>
</feature>
<accession>A0A9N9JIY2</accession>
<comment type="caution">
    <text evidence="1">The sequence shown here is derived from an EMBL/GenBank/DDBJ whole genome shotgun (WGS) entry which is preliminary data.</text>
</comment>